<protein>
    <submittedName>
        <fullName evidence="3 4">ADP-ribose pyrophosphatase, mitochondrial-like</fullName>
    </submittedName>
</protein>
<dbReference type="Pfam" id="PF00293">
    <property type="entry name" value="NUDIX"/>
    <property type="match status" value="1"/>
</dbReference>
<dbReference type="InterPro" id="IPR015797">
    <property type="entry name" value="NUDIX_hydrolase-like_dom_sf"/>
</dbReference>
<evidence type="ECO:0000313" key="2">
    <source>
        <dbReference type="Proteomes" id="UP000694941"/>
    </source>
</evidence>
<dbReference type="Proteomes" id="UP000694941">
    <property type="component" value="Unplaced"/>
</dbReference>
<dbReference type="PROSITE" id="PS51462">
    <property type="entry name" value="NUDIX"/>
    <property type="match status" value="1"/>
</dbReference>
<reference evidence="3 4" key="1">
    <citation type="submission" date="2025-05" db="UniProtKB">
        <authorList>
            <consortium name="RefSeq"/>
        </authorList>
    </citation>
    <scope>IDENTIFICATION</scope>
    <source>
        <tissue evidence="3 4">Muscle</tissue>
    </source>
</reference>
<evidence type="ECO:0000313" key="3">
    <source>
        <dbReference type="RefSeq" id="XP_013781138.1"/>
    </source>
</evidence>
<evidence type="ECO:0000313" key="4">
    <source>
        <dbReference type="RefSeq" id="XP_022249070.1"/>
    </source>
</evidence>
<evidence type="ECO:0000259" key="1">
    <source>
        <dbReference type="PROSITE" id="PS51462"/>
    </source>
</evidence>
<dbReference type="RefSeq" id="XP_013781138.1">
    <property type="nucleotide sequence ID" value="XM_013925684.2"/>
</dbReference>
<dbReference type="PANTHER" id="PTHR13030">
    <property type="entry name" value="NUDIX HYDROLASE"/>
    <property type="match status" value="1"/>
</dbReference>
<proteinExistence type="predicted"/>
<feature type="domain" description="Nudix hydrolase" evidence="1">
    <location>
        <begin position="77"/>
        <end position="232"/>
    </location>
</feature>
<name>A0ABM1BFT1_LIMPO</name>
<dbReference type="RefSeq" id="XP_022249070.1">
    <property type="nucleotide sequence ID" value="XM_022393362.1"/>
</dbReference>
<dbReference type="Pfam" id="PF25969">
    <property type="entry name" value="NUDT9_N"/>
    <property type="match status" value="1"/>
</dbReference>
<organism evidence="2 3">
    <name type="scientific">Limulus polyphemus</name>
    <name type="common">Atlantic horseshoe crab</name>
    <dbReference type="NCBI Taxonomy" id="6850"/>
    <lineage>
        <taxon>Eukaryota</taxon>
        <taxon>Metazoa</taxon>
        <taxon>Ecdysozoa</taxon>
        <taxon>Arthropoda</taxon>
        <taxon>Chelicerata</taxon>
        <taxon>Merostomata</taxon>
        <taxon>Xiphosura</taxon>
        <taxon>Limulidae</taxon>
        <taxon>Limulus</taxon>
    </lineage>
</organism>
<accession>A0ABM1BFT1</accession>
<dbReference type="InterPro" id="IPR000086">
    <property type="entry name" value="NUDIX_hydrolase_dom"/>
</dbReference>
<dbReference type="GeneID" id="106465454"/>
<keyword evidence="2" id="KW-1185">Reference proteome</keyword>
<gene>
    <name evidence="3 4" type="primary">LOC106465454</name>
</gene>
<dbReference type="CDD" id="cd03670">
    <property type="entry name" value="NUDIX_ADPRase_Nudt9"/>
    <property type="match status" value="1"/>
</dbReference>
<dbReference type="SUPFAM" id="SSF55811">
    <property type="entry name" value="Nudix"/>
    <property type="match status" value="1"/>
</dbReference>
<dbReference type="PANTHER" id="PTHR13030:SF8">
    <property type="entry name" value="ADP-RIBOSE PYROPHOSPHATASE, MITOCHONDRIAL"/>
    <property type="match status" value="1"/>
</dbReference>
<dbReference type="InterPro" id="IPR039989">
    <property type="entry name" value="NUDT9"/>
</dbReference>
<sequence>MKGLTSMSWADPNIGDPGFKPKWNLLDGKVNRKSHQGEYHIVNGYPINPQGRTGLQGRGCLGRWGPNHAADPVVTRWKRNDKGNIIKNPSSGLPVLQFVSIQRKDSGEWAIPGGMVDPGELVSVTLKREFFEEALNSLSMSDEEKAQQESELEHFFNNGKEIYRGYVDDPRNTDNAWMETVVFNFHDETGDIVGKFPLQAGDDAAKVHWTDISQDLQLYASHSDFLRAVGEFHKAHW</sequence>
<dbReference type="Gene3D" id="3.90.79.10">
    <property type="entry name" value="Nucleoside Triphosphate Pyrophosphohydrolase"/>
    <property type="match status" value="1"/>
</dbReference>